<reference evidence="2 3" key="1">
    <citation type="journal article" date="2018" name="Front. Plant Sci.">
        <title>Red Clover (Trifolium pratense) and Zigzag Clover (T. medium) - A Picture of Genomic Similarities and Differences.</title>
        <authorList>
            <person name="Dluhosova J."/>
            <person name="Istvanek J."/>
            <person name="Nedelnik J."/>
            <person name="Repkova J."/>
        </authorList>
    </citation>
    <scope>NUCLEOTIDE SEQUENCE [LARGE SCALE GENOMIC DNA]</scope>
    <source>
        <strain evidence="3">cv. 10/8</strain>
        <tissue evidence="2">Leaf</tissue>
    </source>
</reference>
<dbReference type="EMBL" id="LXQA010262165">
    <property type="protein sequence ID" value="MCI38976.1"/>
    <property type="molecule type" value="Genomic_DNA"/>
</dbReference>
<evidence type="ECO:0000256" key="1">
    <source>
        <dbReference type="SAM" id="MobiDB-lite"/>
    </source>
</evidence>
<organism evidence="2 3">
    <name type="scientific">Trifolium medium</name>
    <dbReference type="NCBI Taxonomy" id="97028"/>
    <lineage>
        <taxon>Eukaryota</taxon>
        <taxon>Viridiplantae</taxon>
        <taxon>Streptophyta</taxon>
        <taxon>Embryophyta</taxon>
        <taxon>Tracheophyta</taxon>
        <taxon>Spermatophyta</taxon>
        <taxon>Magnoliopsida</taxon>
        <taxon>eudicotyledons</taxon>
        <taxon>Gunneridae</taxon>
        <taxon>Pentapetalae</taxon>
        <taxon>rosids</taxon>
        <taxon>fabids</taxon>
        <taxon>Fabales</taxon>
        <taxon>Fabaceae</taxon>
        <taxon>Papilionoideae</taxon>
        <taxon>50 kb inversion clade</taxon>
        <taxon>NPAAA clade</taxon>
        <taxon>Hologalegina</taxon>
        <taxon>IRL clade</taxon>
        <taxon>Trifolieae</taxon>
        <taxon>Trifolium</taxon>
    </lineage>
</organism>
<feature type="region of interest" description="Disordered" evidence="1">
    <location>
        <begin position="1"/>
        <end position="23"/>
    </location>
</feature>
<evidence type="ECO:0000313" key="2">
    <source>
        <dbReference type="EMBL" id="MCI38976.1"/>
    </source>
</evidence>
<dbReference type="AlphaFoldDB" id="A0A392RTS8"/>
<dbReference type="Proteomes" id="UP000265520">
    <property type="component" value="Unassembled WGS sequence"/>
</dbReference>
<keyword evidence="3" id="KW-1185">Reference proteome</keyword>
<protein>
    <submittedName>
        <fullName evidence="2">Uncharacterized protein</fullName>
    </submittedName>
</protein>
<evidence type="ECO:0000313" key="3">
    <source>
        <dbReference type="Proteomes" id="UP000265520"/>
    </source>
</evidence>
<name>A0A392RTS8_9FABA</name>
<comment type="caution">
    <text evidence="2">The sequence shown here is derived from an EMBL/GenBank/DDBJ whole genome shotgun (WGS) entry which is preliminary data.</text>
</comment>
<accession>A0A392RTS8</accession>
<sequence length="51" mass="5714">MMVGDQEYDQHHPQQQAQAGQDLTHDIMNLQNRELNPILFTPGVSTSQGGH</sequence>
<proteinExistence type="predicted"/>